<sequence length="80" mass="9269">MTVLQMDSTDDIPVHPLLTEDLWAKPVESRKQVIEEVTKQICLLFVDIFAQDDHVDGDDVKSYAMQILSRPIVYGVCRWY</sequence>
<accession>A0A1X7VKX2</accession>
<name>A0A1X7VKX2_AMPQE</name>
<protein>
    <submittedName>
        <fullName evidence="1">Uncharacterized protein</fullName>
    </submittedName>
</protein>
<organism evidence="1">
    <name type="scientific">Amphimedon queenslandica</name>
    <name type="common">Sponge</name>
    <dbReference type="NCBI Taxonomy" id="400682"/>
    <lineage>
        <taxon>Eukaryota</taxon>
        <taxon>Metazoa</taxon>
        <taxon>Porifera</taxon>
        <taxon>Demospongiae</taxon>
        <taxon>Heteroscleromorpha</taxon>
        <taxon>Haplosclerida</taxon>
        <taxon>Niphatidae</taxon>
        <taxon>Amphimedon</taxon>
    </lineage>
</organism>
<reference evidence="1" key="1">
    <citation type="submission" date="2017-05" db="UniProtKB">
        <authorList>
            <consortium name="EnsemblMetazoa"/>
        </authorList>
    </citation>
    <scope>IDENTIFICATION</scope>
</reference>
<dbReference type="AlphaFoldDB" id="A0A1X7VKX2"/>
<proteinExistence type="predicted"/>
<dbReference type="InParanoid" id="A0A1X7VKX2"/>
<evidence type="ECO:0000313" key="1">
    <source>
        <dbReference type="EnsemblMetazoa" id="Aqu2.1.40559_001"/>
    </source>
</evidence>
<dbReference type="EnsemblMetazoa" id="Aqu2.1.40559_001">
    <property type="protein sequence ID" value="Aqu2.1.40559_001"/>
    <property type="gene ID" value="Aqu2.1.40559"/>
</dbReference>